<name>A0A2H4J3X0_9CAUD</name>
<proteinExistence type="predicted"/>
<dbReference type="SUPFAM" id="SSF101386">
    <property type="entry name" value="all-alpha NTP pyrophosphatases"/>
    <property type="match status" value="1"/>
</dbReference>
<organism evidence="1">
    <name type="scientific">uncultured Caudovirales phage</name>
    <dbReference type="NCBI Taxonomy" id="2100421"/>
    <lineage>
        <taxon>Viruses</taxon>
        <taxon>Duplodnaviria</taxon>
        <taxon>Heunggongvirae</taxon>
        <taxon>Uroviricota</taxon>
        <taxon>Caudoviricetes</taxon>
        <taxon>Peduoviridae</taxon>
        <taxon>Maltschvirus</taxon>
        <taxon>Maltschvirus maltsch</taxon>
    </lineage>
</organism>
<dbReference type="Pfam" id="PF01503">
    <property type="entry name" value="PRA-PH"/>
    <property type="match status" value="1"/>
</dbReference>
<dbReference type="EMBL" id="MF417887">
    <property type="protein sequence ID" value="ASN69229.1"/>
    <property type="molecule type" value="Genomic_DNA"/>
</dbReference>
<accession>A0A2H4J3X0</accession>
<evidence type="ECO:0000313" key="1">
    <source>
        <dbReference type="EMBL" id="ASN69229.1"/>
    </source>
</evidence>
<reference evidence="1" key="1">
    <citation type="submission" date="2017-06" db="EMBL/GenBank/DDBJ databases">
        <title>Novel phages from South African skin metaviromes.</title>
        <authorList>
            <person name="van Zyl L.J."/>
            <person name="Abrahams Y."/>
            <person name="Stander E.A."/>
            <person name="Kirby B.M."/>
            <person name="Clavaud C."/>
            <person name="Farcet C."/>
            <person name="Breton L."/>
            <person name="Trindade M.I."/>
        </authorList>
    </citation>
    <scope>NUCLEOTIDE SEQUENCE</scope>
</reference>
<sequence length="127" mass="14229">MSEAVERAKQFLDAFSQKRRDTPGFPDRETEELRVRLLAEEYEEYLKAVEDGDLAGIADALADMRYVIYGTDQAYGFPTDAIDAEVHRANIAKAGPNGVAEFDSDGKVRKPAGWRAPDIHRVLEEAR</sequence>
<dbReference type="InterPro" id="IPR021130">
    <property type="entry name" value="PRib-ATP_PPHydrolase-like"/>
</dbReference>
<protein>
    <recommendedName>
        <fullName evidence="2">Phosphoribosyl-ATP pyrophosphohydrolase-like</fullName>
    </recommendedName>
</protein>
<gene>
    <name evidence="1" type="ORF">7S3_51</name>
</gene>
<evidence type="ECO:0008006" key="2">
    <source>
        <dbReference type="Google" id="ProtNLM"/>
    </source>
</evidence>
<dbReference type="InterPro" id="IPR023292">
    <property type="entry name" value="NTP_PyroPHydrolase-like_dom_sf"/>
</dbReference>
<dbReference type="Gene3D" id="1.10.3420.10">
    <property type="entry name" value="putative ntp pyrophosphohydrolase like domain"/>
    <property type="match status" value="1"/>
</dbReference>